<keyword evidence="2" id="KW-0472">Membrane</keyword>
<evidence type="ECO:0000256" key="2">
    <source>
        <dbReference type="SAM" id="Phobius"/>
    </source>
</evidence>
<dbReference type="Proteomes" id="UP000032180">
    <property type="component" value="Chromosome 4"/>
</dbReference>
<feature type="transmembrane region" description="Helical" evidence="2">
    <location>
        <begin position="39"/>
        <end position="62"/>
    </location>
</feature>
<reference evidence="3 4" key="1">
    <citation type="submission" date="2012-08" db="EMBL/GenBank/DDBJ databases">
        <title>Oryza genome evolution.</title>
        <authorList>
            <person name="Wing R.A."/>
        </authorList>
    </citation>
    <scope>NUCLEOTIDE SEQUENCE</scope>
</reference>
<evidence type="ECO:0000313" key="4">
    <source>
        <dbReference type="Proteomes" id="UP000032180"/>
    </source>
</evidence>
<keyword evidence="4" id="KW-1185">Reference proteome</keyword>
<dbReference type="Gramene" id="LPERR04G15830.1">
    <property type="protein sequence ID" value="LPERR04G15830.1"/>
    <property type="gene ID" value="LPERR04G15830"/>
</dbReference>
<dbReference type="AlphaFoldDB" id="A0A0D9W7F9"/>
<name>A0A0D9W7F9_9ORYZ</name>
<dbReference type="HOGENOM" id="CLU_199997_0_0_1"/>
<feature type="compositionally biased region" description="Acidic residues" evidence="1">
    <location>
        <begin position="12"/>
        <end position="21"/>
    </location>
</feature>
<reference evidence="3" key="3">
    <citation type="submission" date="2015-04" db="UniProtKB">
        <authorList>
            <consortium name="EnsemblPlants"/>
        </authorList>
    </citation>
    <scope>IDENTIFICATION</scope>
</reference>
<evidence type="ECO:0000256" key="1">
    <source>
        <dbReference type="SAM" id="MobiDB-lite"/>
    </source>
</evidence>
<reference evidence="4" key="2">
    <citation type="submission" date="2013-12" db="EMBL/GenBank/DDBJ databases">
        <authorList>
            <person name="Yu Y."/>
            <person name="Lee S."/>
            <person name="de Baynast K."/>
            <person name="Wissotski M."/>
            <person name="Liu L."/>
            <person name="Talag J."/>
            <person name="Goicoechea J."/>
            <person name="Angelova A."/>
            <person name="Jetty R."/>
            <person name="Kudrna D."/>
            <person name="Golser W."/>
            <person name="Rivera L."/>
            <person name="Zhang J."/>
            <person name="Wing R."/>
        </authorList>
    </citation>
    <scope>NUCLEOTIDE SEQUENCE</scope>
</reference>
<evidence type="ECO:0000313" key="3">
    <source>
        <dbReference type="EnsemblPlants" id="LPERR04G15830.1"/>
    </source>
</evidence>
<protein>
    <submittedName>
        <fullName evidence="3">Uncharacterized protein</fullName>
    </submittedName>
</protein>
<keyword evidence="2" id="KW-0812">Transmembrane</keyword>
<sequence length="70" mass="8382">MATKSEYRRMEPDEEELDEEEWARRTEAQRHRRRSGERYVFTCALFASLNAILLGYGCDVYIPDPWLIQL</sequence>
<dbReference type="STRING" id="77586.A0A0D9W7F9"/>
<feature type="region of interest" description="Disordered" evidence="1">
    <location>
        <begin position="1"/>
        <end position="34"/>
    </location>
</feature>
<accession>A0A0D9W7F9</accession>
<keyword evidence="2" id="KW-1133">Transmembrane helix</keyword>
<feature type="compositionally biased region" description="Basic and acidic residues" evidence="1">
    <location>
        <begin position="1"/>
        <end position="11"/>
    </location>
</feature>
<organism evidence="3 4">
    <name type="scientific">Leersia perrieri</name>
    <dbReference type="NCBI Taxonomy" id="77586"/>
    <lineage>
        <taxon>Eukaryota</taxon>
        <taxon>Viridiplantae</taxon>
        <taxon>Streptophyta</taxon>
        <taxon>Embryophyta</taxon>
        <taxon>Tracheophyta</taxon>
        <taxon>Spermatophyta</taxon>
        <taxon>Magnoliopsida</taxon>
        <taxon>Liliopsida</taxon>
        <taxon>Poales</taxon>
        <taxon>Poaceae</taxon>
        <taxon>BOP clade</taxon>
        <taxon>Oryzoideae</taxon>
        <taxon>Oryzeae</taxon>
        <taxon>Oryzinae</taxon>
        <taxon>Leersia</taxon>
    </lineage>
</organism>
<dbReference type="EnsemblPlants" id="LPERR04G15830.1">
    <property type="protein sequence ID" value="LPERR04G15830.1"/>
    <property type="gene ID" value="LPERR04G15830"/>
</dbReference>
<proteinExistence type="predicted"/>